<dbReference type="EMBL" id="SEYY01001193">
    <property type="protein sequence ID" value="KAB7505586.1"/>
    <property type="molecule type" value="Genomic_DNA"/>
</dbReference>
<evidence type="ECO:0000313" key="3">
    <source>
        <dbReference type="Proteomes" id="UP000326759"/>
    </source>
</evidence>
<feature type="compositionally biased region" description="Polar residues" evidence="1">
    <location>
        <begin position="28"/>
        <end position="42"/>
    </location>
</feature>
<protein>
    <submittedName>
        <fullName evidence="2">Uncharacterized protein</fullName>
    </submittedName>
</protein>
<proteinExistence type="predicted"/>
<accession>A0A5N5TG05</accession>
<reference evidence="2 3" key="1">
    <citation type="journal article" date="2019" name="PLoS Biol.">
        <title>Sex chromosomes control vertical transmission of feminizing Wolbachia symbionts in an isopod.</title>
        <authorList>
            <person name="Becking T."/>
            <person name="Chebbi M.A."/>
            <person name="Giraud I."/>
            <person name="Moumen B."/>
            <person name="Laverre T."/>
            <person name="Caubet Y."/>
            <person name="Peccoud J."/>
            <person name="Gilbert C."/>
            <person name="Cordaux R."/>
        </authorList>
    </citation>
    <scope>NUCLEOTIDE SEQUENCE [LARGE SCALE GENOMIC DNA]</scope>
    <source>
        <strain evidence="2">ANa2</strain>
        <tissue evidence="2">Whole body excluding digestive tract and cuticle</tissue>
    </source>
</reference>
<dbReference type="Proteomes" id="UP000326759">
    <property type="component" value="Unassembled WGS sequence"/>
</dbReference>
<feature type="compositionally biased region" description="Low complexity" evidence="1">
    <location>
        <begin position="79"/>
        <end position="94"/>
    </location>
</feature>
<name>A0A5N5TG05_9CRUS</name>
<keyword evidence="3" id="KW-1185">Reference proteome</keyword>
<organism evidence="2 3">
    <name type="scientific">Armadillidium nasatum</name>
    <dbReference type="NCBI Taxonomy" id="96803"/>
    <lineage>
        <taxon>Eukaryota</taxon>
        <taxon>Metazoa</taxon>
        <taxon>Ecdysozoa</taxon>
        <taxon>Arthropoda</taxon>
        <taxon>Crustacea</taxon>
        <taxon>Multicrustacea</taxon>
        <taxon>Malacostraca</taxon>
        <taxon>Eumalacostraca</taxon>
        <taxon>Peracarida</taxon>
        <taxon>Isopoda</taxon>
        <taxon>Oniscidea</taxon>
        <taxon>Crinocheta</taxon>
        <taxon>Armadillidiidae</taxon>
        <taxon>Armadillidium</taxon>
    </lineage>
</organism>
<comment type="caution">
    <text evidence="2">The sequence shown here is derived from an EMBL/GenBank/DDBJ whole genome shotgun (WGS) entry which is preliminary data.</text>
</comment>
<evidence type="ECO:0000313" key="2">
    <source>
        <dbReference type="EMBL" id="KAB7505586.1"/>
    </source>
</evidence>
<evidence type="ECO:0000256" key="1">
    <source>
        <dbReference type="SAM" id="MobiDB-lite"/>
    </source>
</evidence>
<feature type="region of interest" description="Disordered" evidence="1">
    <location>
        <begin position="28"/>
        <end position="94"/>
    </location>
</feature>
<dbReference type="AlphaFoldDB" id="A0A5N5TG05"/>
<gene>
    <name evidence="2" type="ORF">Anas_08184</name>
</gene>
<sequence length="125" mass="13940">MFQCWSPRLNVFEGLRLKVHRLCSTPQCQRSTNSLQSASCHTPTHRRADSDPSVEFRRTGSIINSPLPPVPSEKKEVASSSTSGHSSQRSSQSSSSLYAHFTSISHDDDLYAKPLVNYTIVVKYL</sequence>
<feature type="compositionally biased region" description="Basic and acidic residues" evidence="1">
    <location>
        <begin position="46"/>
        <end position="58"/>
    </location>
</feature>